<feature type="compositionally biased region" description="Basic and acidic residues" evidence="1">
    <location>
        <begin position="132"/>
        <end position="154"/>
    </location>
</feature>
<name>A0A8T0FK95_ARGBR</name>
<keyword evidence="3" id="KW-1185">Reference proteome</keyword>
<protein>
    <submittedName>
        <fullName evidence="2">Uncharacterized protein</fullName>
    </submittedName>
</protein>
<reference evidence="2" key="1">
    <citation type="journal article" date="2020" name="bioRxiv">
        <title>Chromosome-level reference genome of the European wasp spider Argiope bruennichi: a resource for studies on range expansion and evolutionary adaptation.</title>
        <authorList>
            <person name="Sheffer M.M."/>
            <person name="Hoppe A."/>
            <person name="Krehenwinkel H."/>
            <person name="Uhl G."/>
            <person name="Kuss A.W."/>
            <person name="Jensen L."/>
            <person name="Jensen C."/>
            <person name="Gillespie R.G."/>
            <person name="Hoff K.J."/>
            <person name="Prost S."/>
        </authorList>
    </citation>
    <scope>NUCLEOTIDE SEQUENCE</scope>
</reference>
<dbReference type="EMBL" id="JABXBU010000011">
    <property type="protein sequence ID" value="KAF8791366.1"/>
    <property type="molecule type" value="Genomic_DNA"/>
</dbReference>
<evidence type="ECO:0000313" key="3">
    <source>
        <dbReference type="Proteomes" id="UP000807504"/>
    </source>
</evidence>
<reference evidence="2" key="2">
    <citation type="submission" date="2020-06" db="EMBL/GenBank/DDBJ databases">
        <authorList>
            <person name="Sheffer M."/>
        </authorList>
    </citation>
    <scope>NUCLEOTIDE SEQUENCE</scope>
</reference>
<dbReference type="Proteomes" id="UP000807504">
    <property type="component" value="Unassembled WGS sequence"/>
</dbReference>
<feature type="region of interest" description="Disordered" evidence="1">
    <location>
        <begin position="126"/>
        <end position="206"/>
    </location>
</feature>
<gene>
    <name evidence="2" type="ORF">HNY73_006246</name>
</gene>
<accession>A0A8T0FK95</accession>
<evidence type="ECO:0000313" key="2">
    <source>
        <dbReference type="EMBL" id="KAF8791366.1"/>
    </source>
</evidence>
<evidence type="ECO:0000256" key="1">
    <source>
        <dbReference type="SAM" id="MobiDB-lite"/>
    </source>
</evidence>
<comment type="caution">
    <text evidence="2">The sequence shown here is derived from an EMBL/GenBank/DDBJ whole genome shotgun (WGS) entry which is preliminary data.</text>
</comment>
<organism evidence="2 3">
    <name type="scientific">Argiope bruennichi</name>
    <name type="common">Wasp spider</name>
    <name type="synonym">Aranea bruennichi</name>
    <dbReference type="NCBI Taxonomy" id="94029"/>
    <lineage>
        <taxon>Eukaryota</taxon>
        <taxon>Metazoa</taxon>
        <taxon>Ecdysozoa</taxon>
        <taxon>Arthropoda</taxon>
        <taxon>Chelicerata</taxon>
        <taxon>Arachnida</taxon>
        <taxon>Araneae</taxon>
        <taxon>Araneomorphae</taxon>
        <taxon>Entelegynae</taxon>
        <taxon>Araneoidea</taxon>
        <taxon>Araneidae</taxon>
        <taxon>Argiope</taxon>
    </lineage>
</organism>
<dbReference type="AlphaFoldDB" id="A0A8T0FK95"/>
<proteinExistence type="predicted"/>
<sequence length="206" mass="23234">MWQDEIWIDPLQISKHSTYRLLYLDVSGHELKCPSDLIRNRSRHSSQRAAGEQHRGKLERSGTLLALLLAGPGSEIGAGQGRCREAVACCALRLTVTGRNWDPFRRIFTEGAPSHPLQTMLSFISTPIRRSPPREEKFGRERLSVKKKEKERETTSLTGLLLSIRPSRRGSRRPNRRAGNPRRPGTKTHNGKSLLEVLQNSASKIP</sequence>
<feature type="compositionally biased region" description="Basic residues" evidence="1">
    <location>
        <begin position="166"/>
        <end position="190"/>
    </location>
</feature>